<dbReference type="Pfam" id="PF00079">
    <property type="entry name" value="Serpin"/>
    <property type="match status" value="2"/>
</dbReference>
<dbReference type="InterPro" id="IPR042185">
    <property type="entry name" value="Serpin_sf_2"/>
</dbReference>
<feature type="compositionally biased region" description="Polar residues" evidence="3">
    <location>
        <begin position="590"/>
        <end position="600"/>
    </location>
</feature>
<dbReference type="PANTHER" id="PTHR11461">
    <property type="entry name" value="SERINE PROTEASE INHIBITOR, SERPIN"/>
    <property type="match status" value="1"/>
</dbReference>
<evidence type="ECO:0000313" key="5">
    <source>
        <dbReference type="EMBL" id="OHT05185.1"/>
    </source>
</evidence>
<dbReference type="InterPro" id="IPR000215">
    <property type="entry name" value="Serpin_fam"/>
</dbReference>
<dbReference type="SMART" id="SM00093">
    <property type="entry name" value="SERPIN"/>
    <property type="match status" value="1"/>
</dbReference>
<dbReference type="InterPro" id="IPR023795">
    <property type="entry name" value="Serpin_CS"/>
</dbReference>
<dbReference type="VEuPathDB" id="TrichDB:TRFO_27203"/>
<evidence type="ECO:0000256" key="1">
    <source>
        <dbReference type="ARBA" id="ARBA00009500"/>
    </source>
</evidence>
<dbReference type="EMBL" id="MLAK01000767">
    <property type="protein sequence ID" value="OHT05185.1"/>
    <property type="molecule type" value="Genomic_DNA"/>
</dbReference>
<sequence length="624" mass="71734">MTIPNILCHFAFKIYAAIGRESSENTVYCPYTAFMSSILAASISGSTDLLGYIGFSDDTDMDAVLCELRNLTIDNETLPVTSSTFQTMLENISERQESAFKYLKTNEQSLMYRWIKAQILELFPELLFDDEDSLFLRFQDFYKNNKEDSRISEFLQKIEVPISVLRKAPNVICPNIVWHDNPTNLDKLKHSSDLVGFKIKQVEFPRPAIEQINCEFDELTQGFISHIISDESLEAGSKSVNVNSILFDAKWEHEFESVQVRSFHLYSGEERQVKTMISFMENAMYYENENIQVLQLNYASSPYCMLYILNKNTKIVQISSDELNSAIDLLVETNVYVELPRFETEFGPSSINFCLPNKYSNYLQIIQKVRIGNYEEGTIPSPGTPQKDIENTDQAVFSFICNHPFLFFVRNRETNVIFLMGTITDPIAVDLKPLTNEQQSENFLASIRGEKQPFEPEKIEEDQKDSLWDDIEKIGADAVTPPKLESLHLTPEVPKTPTPRIEDDSDLIEYIYDGQQPTKRKRNKELDFLFGSETKKRVTYPAYSPWSQVIFKKNSQSALNHYEVIKKSKYSKLPPLPPLLELINQKKESQNPAYPSASNKKTPKIVEPKPNPILSLRESTQNRK</sequence>
<comment type="similarity">
    <text evidence="1 2">Belongs to the serpin family.</text>
</comment>
<comment type="caution">
    <text evidence="5">The sequence shown here is derived from an EMBL/GenBank/DDBJ whole genome shotgun (WGS) entry which is preliminary data.</text>
</comment>
<dbReference type="Proteomes" id="UP000179807">
    <property type="component" value="Unassembled WGS sequence"/>
</dbReference>
<evidence type="ECO:0000313" key="6">
    <source>
        <dbReference type="Proteomes" id="UP000179807"/>
    </source>
</evidence>
<proteinExistence type="inferred from homology"/>
<dbReference type="GO" id="GO:0004867">
    <property type="term" value="F:serine-type endopeptidase inhibitor activity"/>
    <property type="evidence" value="ECO:0007669"/>
    <property type="project" value="InterPro"/>
</dbReference>
<keyword evidence="6" id="KW-1185">Reference proteome</keyword>
<feature type="region of interest" description="Disordered" evidence="3">
    <location>
        <begin position="581"/>
        <end position="624"/>
    </location>
</feature>
<feature type="domain" description="Serpin" evidence="4">
    <location>
        <begin position="12"/>
        <end position="426"/>
    </location>
</feature>
<dbReference type="GeneID" id="94840100"/>
<organism evidence="5 6">
    <name type="scientific">Tritrichomonas foetus</name>
    <dbReference type="NCBI Taxonomy" id="1144522"/>
    <lineage>
        <taxon>Eukaryota</taxon>
        <taxon>Metamonada</taxon>
        <taxon>Parabasalia</taxon>
        <taxon>Tritrichomonadida</taxon>
        <taxon>Tritrichomonadidae</taxon>
        <taxon>Tritrichomonas</taxon>
    </lineage>
</organism>
<evidence type="ECO:0000256" key="2">
    <source>
        <dbReference type="RuleBase" id="RU000411"/>
    </source>
</evidence>
<dbReference type="RefSeq" id="XP_068358321.1">
    <property type="nucleotide sequence ID" value="XM_068505396.1"/>
</dbReference>
<dbReference type="SUPFAM" id="SSF56574">
    <property type="entry name" value="Serpins"/>
    <property type="match status" value="1"/>
</dbReference>
<name>A0A1J4K184_9EUKA</name>
<dbReference type="PANTHER" id="PTHR11461:SF211">
    <property type="entry name" value="GH10112P-RELATED"/>
    <property type="match status" value="1"/>
</dbReference>
<dbReference type="InterPro" id="IPR023796">
    <property type="entry name" value="Serpin_dom"/>
</dbReference>
<dbReference type="Gene3D" id="3.30.497.10">
    <property type="entry name" value="Antithrombin, subunit I, domain 2"/>
    <property type="match status" value="1"/>
</dbReference>
<accession>A0A1J4K184</accession>
<dbReference type="GO" id="GO:0005615">
    <property type="term" value="C:extracellular space"/>
    <property type="evidence" value="ECO:0007669"/>
    <property type="project" value="InterPro"/>
</dbReference>
<dbReference type="OrthoDB" id="671595at2759"/>
<dbReference type="InterPro" id="IPR036186">
    <property type="entry name" value="Serpin_sf"/>
</dbReference>
<evidence type="ECO:0000256" key="3">
    <source>
        <dbReference type="SAM" id="MobiDB-lite"/>
    </source>
</evidence>
<protein>
    <recommendedName>
        <fullName evidence="4">Serpin domain-containing protein</fullName>
    </recommendedName>
</protein>
<reference evidence="5" key="1">
    <citation type="submission" date="2016-10" db="EMBL/GenBank/DDBJ databases">
        <authorList>
            <person name="Benchimol M."/>
            <person name="Almeida L.G."/>
            <person name="Vasconcelos A.T."/>
            <person name="Perreira-Neves A."/>
            <person name="Rosa I.A."/>
            <person name="Tasca T."/>
            <person name="Bogo M.R."/>
            <person name="de Souza W."/>
        </authorList>
    </citation>
    <scope>NUCLEOTIDE SEQUENCE [LARGE SCALE GENOMIC DNA]</scope>
    <source>
        <strain evidence="5">K</strain>
    </source>
</reference>
<evidence type="ECO:0000259" key="4">
    <source>
        <dbReference type="SMART" id="SM00093"/>
    </source>
</evidence>
<dbReference type="AlphaFoldDB" id="A0A1J4K184"/>
<gene>
    <name evidence="5" type="ORF">TRFO_27203</name>
</gene>
<dbReference type="InterPro" id="IPR042178">
    <property type="entry name" value="Serpin_sf_1"/>
</dbReference>
<dbReference type="Gene3D" id="2.30.39.10">
    <property type="entry name" value="Alpha-1-antitrypsin, domain 1"/>
    <property type="match status" value="1"/>
</dbReference>
<dbReference type="PROSITE" id="PS00284">
    <property type="entry name" value="SERPIN"/>
    <property type="match status" value="1"/>
</dbReference>